<comment type="caution">
    <text evidence="14">The sequence shown here is derived from an EMBL/GenBank/DDBJ whole genome shotgun (WGS) entry which is preliminary data.</text>
</comment>
<dbReference type="GO" id="GO:0005975">
    <property type="term" value="P:carbohydrate metabolic process"/>
    <property type="evidence" value="ECO:0007669"/>
    <property type="project" value="InterPro"/>
</dbReference>
<evidence type="ECO:0000256" key="3">
    <source>
        <dbReference type="ARBA" id="ARBA00022801"/>
    </source>
</evidence>
<dbReference type="Proteomes" id="UP000257014">
    <property type="component" value="Unassembled WGS sequence"/>
</dbReference>
<dbReference type="InterPro" id="IPR001088">
    <property type="entry name" value="Glyco_hydro_4"/>
</dbReference>
<evidence type="ECO:0000256" key="12">
    <source>
        <dbReference type="RuleBase" id="RU361152"/>
    </source>
</evidence>
<dbReference type="EMBL" id="QEWE01000021">
    <property type="protein sequence ID" value="REJ27445.1"/>
    <property type="molecule type" value="Genomic_DNA"/>
</dbReference>
<evidence type="ECO:0000256" key="7">
    <source>
        <dbReference type="ARBA" id="ARBA00023295"/>
    </source>
</evidence>
<dbReference type="Pfam" id="PF11975">
    <property type="entry name" value="Glyco_hydro_4C"/>
    <property type="match status" value="1"/>
</dbReference>
<feature type="domain" description="Glycosyl hydrolase family 4 C-terminal" evidence="13">
    <location>
        <begin position="197"/>
        <end position="412"/>
    </location>
</feature>
<dbReference type="PANTHER" id="PTHR32092">
    <property type="entry name" value="6-PHOSPHO-BETA-GLUCOSIDASE-RELATED"/>
    <property type="match status" value="1"/>
</dbReference>
<keyword evidence="7 12" id="KW-0326">Glycosidase</keyword>
<sequence>MKTGLKIATIGGGSSYTPELIEGFIKRYDELPVSEIWLVDIEEGKEKLEIVGNLAKRMVKKSGLPIDVHLTLDRKAALEGADFVTTQFRVGRMEARIKDEKIPLKYGVIGQETNGPGGLFKALRTIPVILDICREMEKYCPDAWLINFTNPAGMVTEAVLRYSNIEKVVGLCNVPIGMEMAVARMLNVDHSRIRIDFAGLNHMVFGLDVYLDGESIMDKVIGMVTDPKNMEVVKNVPGAGWEPSFIKALRLLPCPYHQYYFKTREMTEKVLEEAKTYGTRGEVVQKLEEELFELYKDPNLDVKPPQLEKRGGAYYSEAAVRLISSLYNDKKDIQPVNTRNNGAIAGIPAESAVEISCIITKNGPKPIAVGDLPFPVRGLVQQIKSFERAAIEAAVTGDYDMAVLALTINPLVASDTLAKKIVDEMLEAHKKHLPQFFNKRQSVQ</sequence>
<feature type="binding site" evidence="9">
    <location>
        <position position="150"/>
    </location>
    <ligand>
        <name>substrate</name>
    </ligand>
</feature>
<evidence type="ECO:0000256" key="5">
    <source>
        <dbReference type="ARBA" id="ARBA00023211"/>
    </source>
</evidence>
<evidence type="ECO:0000256" key="10">
    <source>
        <dbReference type="PIRSR" id="PIRSR601088-3"/>
    </source>
</evidence>
<evidence type="ECO:0000256" key="4">
    <source>
        <dbReference type="ARBA" id="ARBA00023027"/>
    </source>
</evidence>
<evidence type="ECO:0000313" key="14">
    <source>
        <dbReference type="EMBL" id="REJ27445.1"/>
    </source>
</evidence>
<keyword evidence="10" id="KW-0170">Cobalt</keyword>
<evidence type="ECO:0000256" key="8">
    <source>
        <dbReference type="ARBA" id="ARBA00066487"/>
    </source>
</evidence>
<keyword evidence="10" id="KW-0408">Iron</keyword>
<dbReference type="PRINTS" id="PR00732">
    <property type="entry name" value="GLHYDRLASE4"/>
</dbReference>
<evidence type="ECO:0000256" key="2">
    <source>
        <dbReference type="ARBA" id="ARBA00022723"/>
    </source>
</evidence>
<accession>A0A3E0K2L8</accession>
<dbReference type="SUPFAM" id="SSF56327">
    <property type="entry name" value="LDH C-terminal domain-like"/>
    <property type="match status" value="1"/>
</dbReference>
<dbReference type="Gene3D" id="3.90.110.10">
    <property type="entry name" value="Lactate dehydrogenase/glycoside hydrolase, family 4, C-terminal"/>
    <property type="match status" value="1"/>
</dbReference>
<evidence type="ECO:0000256" key="11">
    <source>
        <dbReference type="PIRSR" id="PIRSR601088-4"/>
    </source>
</evidence>
<keyword evidence="3 12" id="KW-0378">Hydrolase</keyword>
<evidence type="ECO:0000313" key="15">
    <source>
        <dbReference type="Proteomes" id="UP000257014"/>
    </source>
</evidence>
<dbReference type="PROSITE" id="PS01324">
    <property type="entry name" value="GLYCOSYL_HYDROL_F4"/>
    <property type="match status" value="1"/>
</dbReference>
<proteinExistence type="inferred from homology"/>
<dbReference type="GO" id="GO:0008706">
    <property type="term" value="F:6-phospho-beta-glucosidase activity"/>
    <property type="evidence" value="ECO:0007669"/>
    <property type="project" value="UniProtKB-EC"/>
</dbReference>
<dbReference type="InterPro" id="IPR022616">
    <property type="entry name" value="Glyco_hydro_4_C"/>
</dbReference>
<dbReference type="SUPFAM" id="SSF51735">
    <property type="entry name" value="NAD(P)-binding Rossmann-fold domains"/>
    <property type="match status" value="1"/>
</dbReference>
<dbReference type="CDD" id="cd05296">
    <property type="entry name" value="GH4_P_beta_glucosidase"/>
    <property type="match status" value="1"/>
</dbReference>
<feature type="site" description="Increases basicity of active site Tyr" evidence="11">
    <location>
        <position position="112"/>
    </location>
</feature>
<dbReference type="RefSeq" id="WP_276644089.1">
    <property type="nucleotide sequence ID" value="NZ_QEWE01000021.1"/>
</dbReference>
<evidence type="ECO:0000256" key="6">
    <source>
        <dbReference type="ARBA" id="ARBA00023277"/>
    </source>
</evidence>
<keyword evidence="5 10" id="KW-0464">Manganese</keyword>
<feature type="binding site" evidence="10">
    <location>
        <position position="202"/>
    </location>
    <ligand>
        <name>Mn(2+)</name>
        <dbReference type="ChEBI" id="CHEBI:29035"/>
    </ligand>
</feature>
<dbReference type="GO" id="GO:0046872">
    <property type="term" value="F:metal ion binding"/>
    <property type="evidence" value="ECO:0007669"/>
    <property type="project" value="UniProtKB-KW"/>
</dbReference>
<keyword evidence="2 10" id="KW-0479">Metal-binding</keyword>
<comment type="cofactor">
    <cofactor evidence="12">
        <name>NAD(+)</name>
        <dbReference type="ChEBI" id="CHEBI:57540"/>
    </cofactor>
    <text evidence="12">Binds 1 NAD(+) per subunit.</text>
</comment>
<feature type="binding site" evidence="10">
    <location>
        <position position="172"/>
    </location>
    <ligand>
        <name>Mn(2+)</name>
        <dbReference type="ChEBI" id="CHEBI:29035"/>
    </ligand>
</feature>
<protein>
    <recommendedName>
        <fullName evidence="8">6-phospho-beta-glucosidase</fullName>
        <ecNumber evidence="8">3.2.1.86</ecNumber>
    </recommendedName>
</protein>
<keyword evidence="10" id="KW-0533">Nickel</keyword>
<gene>
    <name evidence="14" type="ORF">C6P37_11545</name>
</gene>
<dbReference type="Pfam" id="PF02056">
    <property type="entry name" value="Glyco_hydro_4"/>
    <property type="match status" value="1"/>
</dbReference>
<dbReference type="InterPro" id="IPR015955">
    <property type="entry name" value="Lactate_DH/Glyco_Ohase_4_C"/>
</dbReference>
<dbReference type="GO" id="GO:0016616">
    <property type="term" value="F:oxidoreductase activity, acting on the CH-OH group of donors, NAD or NADP as acceptor"/>
    <property type="evidence" value="ECO:0007669"/>
    <property type="project" value="InterPro"/>
</dbReference>
<dbReference type="EC" id="3.2.1.86" evidence="8"/>
<evidence type="ECO:0000256" key="9">
    <source>
        <dbReference type="PIRSR" id="PIRSR601088-2"/>
    </source>
</evidence>
<comment type="similarity">
    <text evidence="1 12">Belongs to the glycosyl hydrolase 4 family.</text>
</comment>
<dbReference type="InterPro" id="IPR019802">
    <property type="entry name" value="GlycHydrolase_4_CS"/>
</dbReference>
<name>A0A3E0K2L8_9BACI</name>
<keyword evidence="4 12" id="KW-0520">NAD</keyword>
<evidence type="ECO:0000259" key="13">
    <source>
        <dbReference type="Pfam" id="PF11975"/>
    </source>
</evidence>
<dbReference type="AlphaFoldDB" id="A0A3E0K2L8"/>
<evidence type="ECO:0000256" key="1">
    <source>
        <dbReference type="ARBA" id="ARBA00010141"/>
    </source>
</evidence>
<dbReference type="Gene3D" id="3.40.50.720">
    <property type="entry name" value="NAD(P)-binding Rossmann-like Domain"/>
    <property type="match status" value="1"/>
</dbReference>
<dbReference type="InterPro" id="IPR036291">
    <property type="entry name" value="NAD(P)-bd_dom_sf"/>
</dbReference>
<dbReference type="PANTHER" id="PTHR32092:SF5">
    <property type="entry name" value="6-PHOSPHO-BETA-GLUCOSIDASE"/>
    <property type="match status" value="1"/>
</dbReference>
<organism evidence="14 15">
    <name type="scientific">Caldibacillus debilis</name>
    <dbReference type="NCBI Taxonomy" id="301148"/>
    <lineage>
        <taxon>Bacteria</taxon>
        <taxon>Bacillati</taxon>
        <taxon>Bacillota</taxon>
        <taxon>Bacilli</taxon>
        <taxon>Bacillales</taxon>
        <taxon>Bacillaceae</taxon>
        <taxon>Caldibacillus</taxon>
    </lineage>
</organism>
<keyword evidence="6" id="KW-0119">Carbohydrate metabolism</keyword>
<feature type="binding site" evidence="9">
    <location>
        <position position="96"/>
    </location>
    <ligand>
        <name>substrate</name>
    </ligand>
</feature>
<reference evidence="14 15" key="1">
    <citation type="submission" date="2018-03" db="EMBL/GenBank/DDBJ databases">
        <authorList>
            <person name="Keele B.F."/>
        </authorList>
    </citation>
    <scope>NUCLEOTIDE SEQUENCE [LARGE SCALE GENOMIC DNA]</scope>
    <source>
        <strain evidence="14">ZCTH4_d</strain>
    </source>
</reference>
<dbReference type="FunFam" id="3.40.50.720:FF:000163">
    <property type="entry name" value="6-phospho-beta-glucosidase"/>
    <property type="match status" value="1"/>
</dbReference>